<dbReference type="InterPro" id="IPR051178">
    <property type="entry name" value="TfdA_dioxygenase"/>
</dbReference>
<evidence type="ECO:0000313" key="8">
    <source>
        <dbReference type="EMBL" id="KAK1719445.1"/>
    </source>
</evidence>
<dbReference type="Proteomes" id="UP001244207">
    <property type="component" value="Unassembled WGS sequence"/>
</dbReference>
<dbReference type="RefSeq" id="XP_060361529.1">
    <property type="nucleotide sequence ID" value="XM_060510745.1"/>
</dbReference>
<evidence type="ECO:0000256" key="5">
    <source>
        <dbReference type="ARBA" id="ARBA00023002"/>
    </source>
</evidence>
<keyword evidence="9" id="KW-1185">Reference proteome</keyword>
<comment type="caution">
    <text evidence="8">The sequence shown here is derived from an EMBL/GenBank/DDBJ whole genome shotgun (WGS) entry which is preliminary data.</text>
</comment>
<dbReference type="Pfam" id="PF02668">
    <property type="entry name" value="TauD"/>
    <property type="match status" value="1"/>
</dbReference>
<dbReference type="GO" id="GO:0051213">
    <property type="term" value="F:dioxygenase activity"/>
    <property type="evidence" value="ECO:0007669"/>
    <property type="project" value="UniProtKB-KW"/>
</dbReference>
<dbReference type="PANTHER" id="PTHR43779">
    <property type="entry name" value="DIOXYGENASE RV0097-RELATED"/>
    <property type="match status" value="1"/>
</dbReference>
<dbReference type="EMBL" id="JAHMHS010000095">
    <property type="protein sequence ID" value="KAK1719445.1"/>
    <property type="molecule type" value="Genomic_DNA"/>
</dbReference>
<evidence type="ECO:0000256" key="2">
    <source>
        <dbReference type="ARBA" id="ARBA00005896"/>
    </source>
</evidence>
<comment type="cofactor">
    <cofactor evidence="1">
        <name>Fe(2+)</name>
        <dbReference type="ChEBI" id="CHEBI:29033"/>
    </cofactor>
</comment>
<dbReference type="PANTHER" id="PTHR43779:SF2">
    <property type="entry name" value="ALPHA-KETOGLUTARATE-DEPENDENT XANTHINE DIOXYGENASE XAN1"/>
    <property type="match status" value="1"/>
</dbReference>
<gene>
    <name evidence="8" type="ORF">BDZ83DRAFT_654743</name>
</gene>
<keyword evidence="5" id="KW-0560">Oxidoreductase</keyword>
<evidence type="ECO:0000256" key="1">
    <source>
        <dbReference type="ARBA" id="ARBA00001954"/>
    </source>
</evidence>
<evidence type="ECO:0000259" key="7">
    <source>
        <dbReference type="Pfam" id="PF02668"/>
    </source>
</evidence>
<keyword evidence="6" id="KW-0408">Iron</keyword>
<keyword evidence="3" id="KW-0479">Metal-binding</keyword>
<dbReference type="GeneID" id="85394644"/>
<name>A0AAD8UH27_GLOAC</name>
<feature type="domain" description="TauD/TfdA-like" evidence="7">
    <location>
        <begin position="24"/>
        <end position="362"/>
    </location>
</feature>
<proteinExistence type="inferred from homology"/>
<evidence type="ECO:0000256" key="4">
    <source>
        <dbReference type="ARBA" id="ARBA00022964"/>
    </source>
</evidence>
<dbReference type="AlphaFoldDB" id="A0AAD8UH27"/>
<reference evidence="8" key="1">
    <citation type="submission" date="2021-12" db="EMBL/GenBank/DDBJ databases">
        <title>Comparative genomics, transcriptomics and evolutionary studies reveal genomic signatures of adaptation to plant cell wall in hemibiotrophic fungi.</title>
        <authorList>
            <consortium name="DOE Joint Genome Institute"/>
            <person name="Baroncelli R."/>
            <person name="Diaz J.F."/>
            <person name="Benocci T."/>
            <person name="Peng M."/>
            <person name="Battaglia E."/>
            <person name="Haridas S."/>
            <person name="Andreopoulos W."/>
            <person name="Labutti K."/>
            <person name="Pangilinan J."/>
            <person name="Floch G.L."/>
            <person name="Makela M.R."/>
            <person name="Henrissat B."/>
            <person name="Grigoriev I.V."/>
            <person name="Crouch J.A."/>
            <person name="De Vries R.P."/>
            <person name="Sukno S.A."/>
            <person name="Thon M.R."/>
        </authorList>
    </citation>
    <scope>NUCLEOTIDE SEQUENCE</scope>
    <source>
        <strain evidence="8">CBS 112980</strain>
    </source>
</reference>
<dbReference type="InterPro" id="IPR042098">
    <property type="entry name" value="TauD-like_sf"/>
</dbReference>
<sequence>MAISQTPSRITVQPIIPAADSAVDFGATISNADIEKLTDADFDVIREALFKHQVLVIKNQAHASPKAQFEITQKFDPDSGENYGHGKTLDAKRSILHPDLKTIPHQPQVQVIGNGFVEEYEGLKNIQLRHPHHRTFHATTIPDEDDLDFTRFYRWHIDAALYGLAPPVATTLLAVRVPGGRKQTLRYDDGTDQEMTVPLGTTAFVSGYAMYDNLSPEDQEFVRTTKVEYAPHPYVWMSSAKSRSTGLGMVSEGKEVPLDDLPPIEEEKIQILPMCWRNPVTDRLALQVHPSAVRKLHLADGTVVEDLAEVRETVHRLQRPGISPKNVYAHDWEQGDFVIFHNRGVIHSVVGAFAEDEVRLFRQCNIAAARLPQGPVEVAAAV</sequence>
<dbReference type="InterPro" id="IPR003819">
    <property type="entry name" value="TauD/TfdA-like"/>
</dbReference>
<dbReference type="Gene3D" id="3.60.130.10">
    <property type="entry name" value="Clavaminate synthase-like"/>
    <property type="match status" value="1"/>
</dbReference>
<dbReference type="GO" id="GO:0046872">
    <property type="term" value="F:metal ion binding"/>
    <property type="evidence" value="ECO:0007669"/>
    <property type="project" value="UniProtKB-KW"/>
</dbReference>
<accession>A0AAD8UH27</accession>
<keyword evidence="4 8" id="KW-0223">Dioxygenase</keyword>
<comment type="similarity">
    <text evidence="2">Belongs to the TfdA dioxygenase family.</text>
</comment>
<evidence type="ECO:0000256" key="6">
    <source>
        <dbReference type="ARBA" id="ARBA00023004"/>
    </source>
</evidence>
<organism evidence="8 9">
    <name type="scientific">Glomerella acutata</name>
    <name type="common">Colletotrichum acutatum</name>
    <dbReference type="NCBI Taxonomy" id="27357"/>
    <lineage>
        <taxon>Eukaryota</taxon>
        <taxon>Fungi</taxon>
        <taxon>Dikarya</taxon>
        <taxon>Ascomycota</taxon>
        <taxon>Pezizomycotina</taxon>
        <taxon>Sordariomycetes</taxon>
        <taxon>Hypocreomycetidae</taxon>
        <taxon>Glomerellales</taxon>
        <taxon>Glomerellaceae</taxon>
        <taxon>Colletotrichum</taxon>
        <taxon>Colletotrichum acutatum species complex</taxon>
    </lineage>
</organism>
<protein>
    <submittedName>
        <fullName evidence="8">TfdA family taurine catabolism dioxygenase TauD</fullName>
    </submittedName>
</protein>
<dbReference type="SUPFAM" id="SSF51197">
    <property type="entry name" value="Clavaminate synthase-like"/>
    <property type="match status" value="1"/>
</dbReference>
<evidence type="ECO:0000313" key="9">
    <source>
        <dbReference type="Proteomes" id="UP001244207"/>
    </source>
</evidence>
<evidence type="ECO:0000256" key="3">
    <source>
        <dbReference type="ARBA" id="ARBA00022723"/>
    </source>
</evidence>